<reference evidence="1" key="1">
    <citation type="submission" date="2020-11" db="EMBL/GenBank/DDBJ databases">
        <title>Isolation and identification of active actinomycetes.</title>
        <authorList>
            <person name="Yu B."/>
        </authorList>
    </citation>
    <scope>NUCLEOTIDE SEQUENCE</scope>
    <source>
        <strain evidence="1">NEAU-YB345</strain>
    </source>
</reference>
<name>A0A931AWW9_9ACTN</name>
<evidence type="ECO:0000313" key="1">
    <source>
        <dbReference type="EMBL" id="MBF9066884.1"/>
    </source>
</evidence>
<organism evidence="1 2">
    <name type="scientific">Streptacidiphilus fuscans</name>
    <dbReference type="NCBI Taxonomy" id="2789292"/>
    <lineage>
        <taxon>Bacteria</taxon>
        <taxon>Bacillati</taxon>
        <taxon>Actinomycetota</taxon>
        <taxon>Actinomycetes</taxon>
        <taxon>Kitasatosporales</taxon>
        <taxon>Streptomycetaceae</taxon>
        <taxon>Streptacidiphilus</taxon>
    </lineage>
</organism>
<dbReference type="NCBIfam" id="NF042914">
    <property type="entry name" value="SAV915_dom"/>
    <property type="match status" value="1"/>
</dbReference>
<proteinExistence type="predicted"/>
<dbReference type="AlphaFoldDB" id="A0A931AWW9"/>
<protein>
    <submittedName>
        <fullName evidence="1">Uncharacterized protein</fullName>
    </submittedName>
</protein>
<dbReference type="EMBL" id="JADPRT010000001">
    <property type="protein sequence ID" value="MBF9066884.1"/>
    <property type="molecule type" value="Genomic_DNA"/>
</dbReference>
<dbReference type="Proteomes" id="UP000657385">
    <property type="component" value="Unassembled WGS sequence"/>
</dbReference>
<gene>
    <name evidence="1" type="ORF">I2501_02375</name>
</gene>
<comment type="caution">
    <text evidence="1">The sequence shown here is derived from an EMBL/GenBank/DDBJ whole genome shotgun (WGS) entry which is preliminary data.</text>
</comment>
<evidence type="ECO:0000313" key="2">
    <source>
        <dbReference type="Proteomes" id="UP000657385"/>
    </source>
</evidence>
<keyword evidence="2" id="KW-1185">Reference proteome</keyword>
<dbReference type="InterPro" id="IPR049975">
    <property type="entry name" value="SAV_915-like_dom"/>
</dbReference>
<accession>A0A931AWW9</accession>
<sequence>MATRGSQLPKGSDLLCVPAHPALGSGEPGVELRRLSTGETVASAFSSPTLLVAELGEHQPWVGLPAAIFGALAQAWRVDHVR</sequence>
<dbReference type="RefSeq" id="WP_196192057.1">
    <property type="nucleotide sequence ID" value="NZ_JADPRT010000001.1"/>
</dbReference>